<evidence type="ECO:0000313" key="1">
    <source>
        <dbReference type="EMBL" id="QDX29526.1"/>
    </source>
</evidence>
<sequence>MSTDQMRSEFEAWFKPQKEEMMRNGASLLSIKKLHKSSWEAWQASRAALVVEIPAAMGAHQVAWEGDDWNMMREHAANAIRAAGITVQGRKP</sequence>
<accession>A0A5B8HJN8</accession>
<dbReference type="RefSeq" id="WP_128569748.1">
    <property type="nucleotide sequence ID" value="NZ_CM001975.1"/>
</dbReference>
<dbReference type="EMBL" id="CP042220">
    <property type="protein sequence ID" value="QDX29526.1"/>
    <property type="molecule type" value="Genomic_DNA"/>
</dbReference>
<evidence type="ECO:0000313" key="2">
    <source>
        <dbReference type="Proteomes" id="UP000320591"/>
    </source>
</evidence>
<protein>
    <submittedName>
        <fullName evidence="1">Uncharacterized protein</fullName>
    </submittedName>
</protein>
<dbReference type="Pfam" id="PF26207">
    <property type="entry name" value="Phage_phiTE_015"/>
    <property type="match status" value="1"/>
</dbReference>
<dbReference type="Proteomes" id="UP000320591">
    <property type="component" value="Chromosome"/>
</dbReference>
<dbReference type="AlphaFoldDB" id="A0A5B8HJN8"/>
<dbReference type="KEGG" id="dic:Dpoa569_0001301"/>
<dbReference type="InterPro" id="IPR058601">
    <property type="entry name" value="Phage_phiTE_015-like"/>
</dbReference>
<proteinExistence type="predicted"/>
<gene>
    <name evidence="1" type="ORF">Dpoa569_0001301</name>
</gene>
<reference evidence="1 2" key="1">
    <citation type="journal article" date="2019" name="Environ. Microbiol.">
        <title>The phytopathogenic nature of Dickeya aquatica 174/2 and the dynamic early evolution of Dickeya pathogenicity.</title>
        <authorList>
            <person name="Duprey A."/>
            <person name="Taib N."/>
            <person name="Leonard S."/>
            <person name="Garin T."/>
            <person name="Flandrois J.P."/>
            <person name="Nasser W."/>
            <person name="Brochier-Armanet C."/>
            <person name="Reverchon S."/>
        </authorList>
    </citation>
    <scope>NUCLEOTIDE SEQUENCE [LARGE SCALE GENOMIC DNA]</scope>
    <source>
        <strain evidence="1 2">NCPPB 569</strain>
    </source>
</reference>
<dbReference type="STRING" id="568768.GCA_000406125_02555"/>
<dbReference type="OrthoDB" id="6629429at2"/>
<name>A0A5B8HJN8_9GAMM</name>
<keyword evidence="2" id="KW-1185">Reference proteome</keyword>
<organism evidence="1 2">
    <name type="scientific">Dickeya poaceiphila</name>
    <dbReference type="NCBI Taxonomy" id="568768"/>
    <lineage>
        <taxon>Bacteria</taxon>
        <taxon>Pseudomonadati</taxon>
        <taxon>Pseudomonadota</taxon>
        <taxon>Gammaproteobacteria</taxon>
        <taxon>Enterobacterales</taxon>
        <taxon>Pectobacteriaceae</taxon>
        <taxon>Dickeya</taxon>
    </lineage>
</organism>